<dbReference type="InterPro" id="IPR013083">
    <property type="entry name" value="Znf_RING/FYVE/PHD"/>
</dbReference>
<sequence>MLTQHCQELSAAGFDVRKLLHVNAGCIRVALRPAAQNGAVQRPIAFAEALLRREEEPGVTVEFAPPSVPAADVAVPKERYGCRICLEGPGENRELLDCCACRGSVCYICQECLLLQWEAQPEKGHNCGLCRQAFRGRALLLLTERMAQYVAKRKEESQEAPDLDLLKQQVTTATGLWQQGQLREAAMLFQEAIEGLKQCDAKGQLYSAQHNLSLVLVALGQPKEAREELRIARRGLALLYGAEHPLVLKAAHNEAMAANAAGDREEGRALYEVTFEARQRVLGCDHVDTLKTRCNLGLALRNAGRLAEAETELRATWQALKRVLGPKHPLALTTLQNLSLALASRGKSGRQLAALQAAALLAQEAVEGKQQTLGFEHFESLEALRDLAALQAELGRTAKAEDTWRQALAGLQRSLGFQHPTTIGVLEQLRSVLRPSEAKLLDENHRAARPVSALPWAPCSAELGQLILVPHFVFVVPEHSGRGLGKRMLEHFSEVASEARLEVILPEQVIMAAMAFLAAALMAQLAAADCHDSTGATCASGASGASGQSLIQSKVKPAQLSTRKCADLVEDDCSFDTEAGASFLCKIEHGSRLMYTTWIRPGASVLEVGARYGQTTCLISKLLHPSQGAKLFSSDADPDIWDVLEGNLAKHNCSAEVVRGVVGSKGFKIVRRDGASPVLGYGKHTVDLNDPRPGTPVPAFSVQSFNATFDTLAIDCEGCFGTFLEENPTLLKTLSMIIVEVHQENGPEQQQVDRLLQEGWELKQSLRRQRVLCKGPCTSQCDQQWVDEHAHQYFGDRLW</sequence>
<dbReference type="InterPro" id="IPR011990">
    <property type="entry name" value="TPR-like_helical_dom_sf"/>
</dbReference>
<evidence type="ECO:0000313" key="6">
    <source>
        <dbReference type="Proteomes" id="UP001642464"/>
    </source>
</evidence>
<dbReference type="CDD" id="cd04301">
    <property type="entry name" value="NAT_SF"/>
    <property type="match status" value="1"/>
</dbReference>
<comment type="caution">
    <text evidence="5">The sequence shown here is derived from an EMBL/GenBank/DDBJ whole genome shotgun (WGS) entry which is preliminary data.</text>
</comment>
<proteinExistence type="predicted"/>
<dbReference type="InterPro" id="IPR053137">
    <property type="entry name" value="NLR-like"/>
</dbReference>
<evidence type="ECO:0000259" key="4">
    <source>
        <dbReference type="PROSITE" id="PS51292"/>
    </source>
</evidence>
<dbReference type="Proteomes" id="UP001642464">
    <property type="component" value="Unassembled WGS sequence"/>
</dbReference>
<dbReference type="PANTHER" id="PTHR46082">
    <property type="entry name" value="ATP/GTP-BINDING PROTEIN-RELATED"/>
    <property type="match status" value="1"/>
</dbReference>
<keyword evidence="1" id="KW-0479">Metal-binding</keyword>
<dbReference type="Gene3D" id="1.25.40.10">
    <property type="entry name" value="Tetratricopeptide repeat domain"/>
    <property type="match status" value="2"/>
</dbReference>
<dbReference type="PANTHER" id="PTHR46082:SF6">
    <property type="entry name" value="AAA+ ATPASE DOMAIN-CONTAINING PROTEIN-RELATED"/>
    <property type="match status" value="1"/>
</dbReference>
<name>A0ABP0L7L5_9DINO</name>
<dbReference type="EMBL" id="CAXAMM010014936">
    <property type="protein sequence ID" value="CAK9035100.1"/>
    <property type="molecule type" value="Genomic_DNA"/>
</dbReference>
<evidence type="ECO:0000256" key="2">
    <source>
        <dbReference type="ARBA" id="ARBA00022771"/>
    </source>
</evidence>
<accession>A0ABP0L7L5</accession>
<evidence type="ECO:0000256" key="1">
    <source>
        <dbReference type="ARBA" id="ARBA00022723"/>
    </source>
</evidence>
<dbReference type="Pfam" id="PF13424">
    <property type="entry name" value="TPR_12"/>
    <property type="match status" value="1"/>
</dbReference>
<dbReference type="Gene3D" id="3.30.40.10">
    <property type="entry name" value="Zinc/RING finger domain, C3HC4 (zinc finger)"/>
    <property type="match status" value="1"/>
</dbReference>
<dbReference type="PROSITE" id="PS51292">
    <property type="entry name" value="ZF_RING_CH"/>
    <property type="match status" value="1"/>
</dbReference>
<dbReference type="SUPFAM" id="SSF53335">
    <property type="entry name" value="S-adenosyl-L-methionine-dependent methyltransferases"/>
    <property type="match status" value="1"/>
</dbReference>
<feature type="domain" description="RING-CH-type" evidence="4">
    <location>
        <begin position="74"/>
        <end position="137"/>
    </location>
</feature>
<protein>
    <submittedName>
        <fullName evidence="5">Nephrocystin-3</fullName>
    </submittedName>
</protein>
<keyword evidence="2" id="KW-0863">Zinc-finger</keyword>
<evidence type="ECO:0000256" key="3">
    <source>
        <dbReference type="ARBA" id="ARBA00022833"/>
    </source>
</evidence>
<dbReference type="Gene3D" id="3.40.50.150">
    <property type="entry name" value="Vaccinia Virus protein VP39"/>
    <property type="match status" value="1"/>
</dbReference>
<evidence type="ECO:0000313" key="5">
    <source>
        <dbReference type="EMBL" id="CAK9035100.1"/>
    </source>
</evidence>
<dbReference type="InterPro" id="IPR029063">
    <property type="entry name" value="SAM-dependent_MTases_sf"/>
</dbReference>
<organism evidence="5 6">
    <name type="scientific">Durusdinium trenchii</name>
    <dbReference type="NCBI Taxonomy" id="1381693"/>
    <lineage>
        <taxon>Eukaryota</taxon>
        <taxon>Sar</taxon>
        <taxon>Alveolata</taxon>
        <taxon>Dinophyceae</taxon>
        <taxon>Suessiales</taxon>
        <taxon>Symbiodiniaceae</taxon>
        <taxon>Durusdinium</taxon>
    </lineage>
</organism>
<gene>
    <name evidence="5" type="ORF">SCF082_LOCUS21138</name>
</gene>
<reference evidence="5 6" key="1">
    <citation type="submission" date="2024-02" db="EMBL/GenBank/DDBJ databases">
        <authorList>
            <person name="Chen Y."/>
            <person name="Shah S."/>
            <person name="Dougan E. K."/>
            <person name="Thang M."/>
            <person name="Chan C."/>
        </authorList>
    </citation>
    <scope>NUCLEOTIDE SEQUENCE [LARGE SCALE GENOMIC DNA]</scope>
</reference>
<dbReference type="SUPFAM" id="SSF48452">
    <property type="entry name" value="TPR-like"/>
    <property type="match status" value="2"/>
</dbReference>
<dbReference type="InterPro" id="IPR011016">
    <property type="entry name" value="Znf_RING-CH"/>
</dbReference>
<keyword evidence="6" id="KW-1185">Reference proteome</keyword>
<keyword evidence="3" id="KW-0862">Zinc</keyword>